<evidence type="ECO:0000313" key="1">
    <source>
        <dbReference type="EMBL" id="KJH51576.1"/>
    </source>
</evidence>
<proteinExistence type="predicted"/>
<dbReference type="Proteomes" id="UP000053766">
    <property type="component" value="Unassembled WGS sequence"/>
</dbReference>
<protein>
    <submittedName>
        <fullName evidence="1">Uncharacterized protein</fullName>
    </submittedName>
</protein>
<keyword evidence="2" id="KW-1185">Reference proteome</keyword>
<organism evidence="1 2">
    <name type="scientific">Dictyocaulus viviparus</name>
    <name type="common">Bovine lungworm</name>
    <dbReference type="NCBI Taxonomy" id="29172"/>
    <lineage>
        <taxon>Eukaryota</taxon>
        <taxon>Metazoa</taxon>
        <taxon>Ecdysozoa</taxon>
        <taxon>Nematoda</taxon>
        <taxon>Chromadorea</taxon>
        <taxon>Rhabditida</taxon>
        <taxon>Rhabditina</taxon>
        <taxon>Rhabditomorpha</taxon>
        <taxon>Strongyloidea</taxon>
        <taxon>Metastrongylidae</taxon>
        <taxon>Dictyocaulus</taxon>
    </lineage>
</organism>
<accession>A0A0D8YAF7</accession>
<sequence length="256" mass="29037">MMKRSICDPGEIASETVPQLLECRAVLFGNAPIHQRLELIQGFHKYYLNIPPSQQEPYSLTAPRVNAANINSTAQQQSVGCAPYLLSPCYRWGMVGTHEYYYMISYGSKNLMIVLNREIRKNVSETRHHIYQYHLYANYFLEDCLWPWSNVEIGVVLRVRSHAVVRDTVCIDVDADDDDDRLSTAYSTLTPPTWTHTGFSSFGRLCLTRAGCLCALSDVFPILSTAHRSSPVARPDIQVSLFRVIAAYVRPAMRVN</sequence>
<dbReference type="AlphaFoldDB" id="A0A0D8YAF7"/>
<dbReference type="EMBL" id="KN716180">
    <property type="protein sequence ID" value="KJH51576.1"/>
    <property type="molecule type" value="Genomic_DNA"/>
</dbReference>
<name>A0A0D8YAF7_DICVI</name>
<reference evidence="1 2" key="1">
    <citation type="submission" date="2013-11" db="EMBL/GenBank/DDBJ databases">
        <title>Draft genome of the bovine lungworm Dictyocaulus viviparus.</title>
        <authorList>
            <person name="Mitreva M."/>
        </authorList>
    </citation>
    <scope>NUCLEOTIDE SEQUENCE [LARGE SCALE GENOMIC DNA]</scope>
    <source>
        <strain evidence="1 2">HannoverDv2000</strain>
    </source>
</reference>
<gene>
    <name evidence="1" type="ORF">DICVIV_02209</name>
</gene>
<reference evidence="2" key="2">
    <citation type="journal article" date="2016" name="Sci. Rep.">
        <title>Dictyocaulus viviparus genome, variome and transcriptome elucidate lungworm biology and support future intervention.</title>
        <authorList>
            <person name="McNulty S.N."/>
            <person name="Strube C."/>
            <person name="Rosa B.A."/>
            <person name="Martin J.C."/>
            <person name="Tyagi R."/>
            <person name="Choi Y.J."/>
            <person name="Wang Q."/>
            <person name="Hallsworth Pepin K."/>
            <person name="Zhang X."/>
            <person name="Ozersky P."/>
            <person name="Wilson R.K."/>
            <person name="Sternberg P.W."/>
            <person name="Gasser R.B."/>
            <person name="Mitreva M."/>
        </authorList>
    </citation>
    <scope>NUCLEOTIDE SEQUENCE [LARGE SCALE GENOMIC DNA]</scope>
    <source>
        <strain evidence="2">HannoverDv2000</strain>
    </source>
</reference>
<evidence type="ECO:0000313" key="2">
    <source>
        <dbReference type="Proteomes" id="UP000053766"/>
    </source>
</evidence>